<name>A0A967B3Y1_9PROT</name>
<proteinExistence type="predicted"/>
<gene>
    <name evidence="1" type="ORF">GOB87_02175</name>
</gene>
<protein>
    <submittedName>
        <fullName evidence="1">Uncharacterized protein</fullName>
    </submittedName>
</protein>
<evidence type="ECO:0000313" key="1">
    <source>
        <dbReference type="EMBL" id="NHO52769.1"/>
    </source>
</evidence>
<organism evidence="1 2">
    <name type="scientific">Acetobacter estunensis</name>
    <dbReference type="NCBI Taxonomy" id="104097"/>
    <lineage>
        <taxon>Bacteria</taxon>
        <taxon>Pseudomonadati</taxon>
        <taxon>Pseudomonadota</taxon>
        <taxon>Alphaproteobacteria</taxon>
        <taxon>Acetobacterales</taxon>
        <taxon>Acetobacteraceae</taxon>
        <taxon>Acetobacter</taxon>
    </lineage>
</organism>
<dbReference type="Proteomes" id="UP000597459">
    <property type="component" value="Unassembled WGS sequence"/>
</dbReference>
<evidence type="ECO:0000313" key="2">
    <source>
        <dbReference type="Proteomes" id="UP000597459"/>
    </source>
</evidence>
<sequence>MSRPHEREGRAGVTDIQASDKEIWLLDVYGRFLHNDPVSDRLETLLPEDLPPEGPGVLLHIDSQKKEEPFRLVKRDSRPVPLPHIVPHLGGDLTVRLEVTDRQGPFAASYGHFLTGTDDGGVDAVEASDTEAAFVPVPARTARVLLPSSPLKVRDEWDTVLLPPRADEGMCVRVGAGAYPWPVVSELLTRMANMSPGEILRQHLPEIGDIPALRVEVSCPTH</sequence>
<dbReference type="RefSeq" id="WP_166312915.1">
    <property type="nucleotide sequence ID" value="NZ_WOTH01000003.1"/>
</dbReference>
<comment type="caution">
    <text evidence="1">The sequence shown here is derived from an EMBL/GenBank/DDBJ whole genome shotgun (WGS) entry which is preliminary data.</text>
</comment>
<dbReference type="AlphaFoldDB" id="A0A967B3Y1"/>
<dbReference type="EMBL" id="WOTH01000003">
    <property type="protein sequence ID" value="NHO52769.1"/>
    <property type="molecule type" value="Genomic_DNA"/>
</dbReference>
<accession>A0A967B3Y1</accession>
<reference evidence="1" key="1">
    <citation type="submission" date="2019-11" db="EMBL/GenBank/DDBJ databases">
        <title>Description of new Acetobacter species.</title>
        <authorList>
            <person name="Cleenwerck I."/>
            <person name="Sombolestani A.S."/>
        </authorList>
    </citation>
    <scope>NUCLEOTIDE SEQUENCE</scope>
    <source>
        <strain evidence="1">LMG 1626</strain>
    </source>
</reference>
<keyword evidence="2" id="KW-1185">Reference proteome</keyword>